<comment type="caution">
    <text evidence="1">The sequence shown here is derived from an EMBL/GenBank/DDBJ whole genome shotgun (WGS) entry which is preliminary data.</text>
</comment>
<name>A0A4Y2BS00_ARAVE</name>
<evidence type="ECO:0000313" key="2">
    <source>
        <dbReference type="Proteomes" id="UP000499080"/>
    </source>
</evidence>
<proteinExistence type="predicted"/>
<protein>
    <submittedName>
        <fullName evidence="1">Uncharacterized protein</fullName>
    </submittedName>
</protein>
<organism evidence="1 2">
    <name type="scientific">Araneus ventricosus</name>
    <name type="common">Orbweaver spider</name>
    <name type="synonym">Epeira ventricosa</name>
    <dbReference type="NCBI Taxonomy" id="182803"/>
    <lineage>
        <taxon>Eukaryota</taxon>
        <taxon>Metazoa</taxon>
        <taxon>Ecdysozoa</taxon>
        <taxon>Arthropoda</taxon>
        <taxon>Chelicerata</taxon>
        <taxon>Arachnida</taxon>
        <taxon>Araneae</taxon>
        <taxon>Araneomorphae</taxon>
        <taxon>Entelegynae</taxon>
        <taxon>Araneoidea</taxon>
        <taxon>Araneidae</taxon>
        <taxon>Araneus</taxon>
    </lineage>
</organism>
<accession>A0A4Y2BS00</accession>
<dbReference type="AlphaFoldDB" id="A0A4Y2BS00"/>
<dbReference type="EMBL" id="BGPR01000107">
    <property type="protein sequence ID" value="GBL94980.1"/>
    <property type="molecule type" value="Genomic_DNA"/>
</dbReference>
<dbReference type="Proteomes" id="UP000499080">
    <property type="component" value="Unassembled WGS sequence"/>
</dbReference>
<gene>
    <name evidence="1" type="ORF">AVEN_187491_1</name>
</gene>
<reference evidence="1 2" key="1">
    <citation type="journal article" date="2019" name="Sci. Rep.">
        <title>Orb-weaving spider Araneus ventricosus genome elucidates the spidroin gene catalogue.</title>
        <authorList>
            <person name="Kono N."/>
            <person name="Nakamura H."/>
            <person name="Ohtoshi R."/>
            <person name="Moran D.A.P."/>
            <person name="Shinohara A."/>
            <person name="Yoshida Y."/>
            <person name="Fujiwara M."/>
            <person name="Mori M."/>
            <person name="Tomita M."/>
            <person name="Arakawa K."/>
        </authorList>
    </citation>
    <scope>NUCLEOTIDE SEQUENCE [LARGE SCALE GENOMIC DNA]</scope>
</reference>
<sequence>MVPNVAYYAQDLNSWSDCNRKCYITNRPIVRRSGGSTQQTFPIIPPKLSSKLFQTFLLLGCSQKIVFEFGPSVDEYETHNEEKVKIILKRDFRDVPANGIF</sequence>
<evidence type="ECO:0000313" key="1">
    <source>
        <dbReference type="EMBL" id="GBL94980.1"/>
    </source>
</evidence>
<keyword evidence="2" id="KW-1185">Reference proteome</keyword>